<gene>
    <name evidence="1" type="ORF">D9C73_021994</name>
</gene>
<name>A0A4U5VJ71_COLLU</name>
<evidence type="ECO:0000313" key="1">
    <source>
        <dbReference type="EMBL" id="TKS87870.1"/>
    </source>
</evidence>
<protein>
    <submittedName>
        <fullName evidence="1">Uncharacterized protein</fullName>
    </submittedName>
</protein>
<dbReference type="AlphaFoldDB" id="A0A4U5VJ71"/>
<proteinExistence type="predicted"/>
<dbReference type="STRING" id="240159.A0A4U5VJ71"/>
<keyword evidence="2" id="KW-1185">Reference proteome</keyword>
<evidence type="ECO:0000313" key="2">
    <source>
        <dbReference type="Proteomes" id="UP000298787"/>
    </source>
</evidence>
<accession>A0A4U5VJ71</accession>
<dbReference type="EMBL" id="CM014096">
    <property type="protein sequence ID" value="TKS87870.1"/>
    <property type="molecule type" value="Genomic_DNA"/>
</dbReference>
<organism evidence="1 2">
    <name type="scientific">Collichthys lucidus</name>
    <name type="common">Big head croaker</name>
    <name type="synonym">Sciaena lucida</name>
    <dbReference type="NCBI Taxonomy" id="240159"/>
    <lineage>
        <taxon>Eukaryota</taxon>
        <taxon>Metazoa</taxon>
        <taxon>Chordata</taxon>
        <taxon>Craniata</taxon>
        <taxon>Vertebrata</taxon>
        <taxon>Euteleostomi</taxon>
        <taxon>Actinopterygii</taxon>
        <taxon>Neopterygii</taxon>
        <taxon>Teleostei</taxon>
        <taxon>Neoteleostei</taxon>
        <taxon>Acanthomorphata</taxon>
        <taxon>Eupercaria</taxon>
        <taxon>Sciaenidae</taxon>
        <taxon>Collichthys</taxon>
    </lineage>
</organism>
<reference evidence="1 2" key="1">
    <citation type="submission" date="2019-01" db="EMBL/GenBank/DDBJ databases">
        <title>Genome Assembly of Collichthys lucidus.</title>
        <authorList>
            <person name="Cai M."/>
            <person name="Xiao S."/>
        </authorList>
    </citation>
    <scope>NUCLEOTIDE SEQUENCE [LARGE SCALE GENOMIC DNA]</scope>
    <source>
        <strain evidence="1">JT15FE1705JMU</strain>
        <tissue evidence="1">Muscle</tissue>
    </source>
</reference>
<sequence length="268" mass="30275">MPEGLALVKRIVLNQLRGWRRATLIILKLPPLRTLHRVGAFPITGKQQSKQTVSQNHIRGMKPIFDSSQKSRVLKLSNPFLSGAEQAVMLDVKRRMSLTLHHSLLHLKGMNTSAVICATLSRATICQVVGFIQMVATAFRTNAFLLYPACENYPKMEDRERVAWRGRRWLLMAVRMTVWANRAEKREKQEKWRQDICIEKCDEALASPLAHTAFTSSSVFSNGYAPGYAKLNRRGAPVIISVTQTGAHFHISPQQKEIGPDNYTPLCL</sequence>
<dbReference type="Proteomes" id="UP000298787">
    <property type="component" value="Chromosome 19"/>
</dbReference>